<dbReference type="KEGG" id="ovi:T265_12937"/>
<dbReference type="CTD" id="20327105"/>
<dbReference type="OrthoDB" id="2115465at2759"/>
<organism evidence="1 2">
    <name type="scientific">Opisthorchis viverrini</name>
    <name type="common">Southeast Asian liver fluke</name>
    <dbReference type="NCBI Taxonomy" id="6198"/>
    <lineage>
        <taxon>Eukaryota</taxon>
        <taxon>Metazoa</taxon>
        <taxon>Spiralia</taxon>
        <taxon>Lophotrochozoa</taxon>
        <taxon>Platyhelminthes</taxon>
        <taxon>Trematoda</taxon>
        <taxon>Digenea</taxon>
        <taxon>Opisthorchiida</taxon>
        <taxon>Opisthorchiata</taxon>
        <taxon>Opisthorchiidae</taxon>
        <taxon>Opisthorchis</taxon>
    </lineage>
</organism>
<dbReference type="GO" id="GO:0008285">
    <property type="term" value="P:negative regulation of cell population proliferation"/>
    <property type="evidence" value="ECO:0007669"/>
    <property type="project" value="InterPro"/>
</dbReference>
<dbReference type="Pfam" id="PF23316">
    <property type="entry name" value="Ig_DLEC1_6th"/>
    <property type="match status" value="1"/>
</dbReference>
<dbReference type="PANTHER" id="PTHR46348">
    <property type="entry name" value="DELETED IN LUNG AND ESOPHAGEAL CANCER PROTEIN 1"/>
    <property type="match status" value="1"/>
</dbReference>
<dbReference type="InterPro" id="IPR013783">
    <property type="entry name" value="Ig-like_fold"/>
</dbReference>
<dbReference type="Gene3D" id="2.60.40.10">
    <property type="entry name" value="Immunoglobulins"/>
    <property type="match status" value="6"/>
</dbReference>
<sequence>EQFTTVENSNSLEADAFSLKPACFHLNVNAKVEIDLCFNPVNLGTNETELVLICDNGMHRKFRLKGSGEEARVVLHSVGEFIPDSQPNRLRTLWSDGNNSVYTCWLSKQYVHTTEVTELVIENLCHSSIQYRWVHMQRIPEHKSAKWTGNEETEDFSRVFHIKPSKGCLEPKGVTKFQLVSAPVEIGESSEAFRMILKDVPQVLQDTQVSCFSDLQPIELDLAVEGIPVPVSLEPCIIAIPGSTEPGLPVHRCLKLVNKSTDCPVHFNWEPNEPFEHVAAIPTKQLTGEDTKSTPASHALVEFEPPAGIVPPGQAIDVKLRITSEEAGFCCKSFPCQIDKLPGSPLWIRVEANFEVPSLLVEDVDCDFGVLRVDSTVTRSVTITNPGSQARRWSVGVVNQDSLPAVEIYVDQSEGTIQPFTSASVQLRAKATCVGIFRGILQLRAMNDQTMVEIPLSAAVQSTQLDLHPNHISVDKMYCGVAHWTTIKLVNLTRLETKFEWLPAEGKDVDWISETVNPSSGTIDGLQSMDIKLTFLASKQGSIEQLIIPCRVDGMSGVLECSVFGSVDGLAINGSIEQLIIPCRVDGMSGVLECSVFGSVDGLAINVRHVDTCDIKQSVGSSNQRITVPTNEHVLLFRCNTSDVSSMNWWSNCDTLTFHVRYLINTVESESECSVSSSSAMPDQIIVGPTINHPPNLRLCCPVECWIEVVNLTPIPAHIEAGALNLGLAEDLKLPPNCTPKISSSGECQKTREDSTLFGRNTWAAEKTERRLLYEWCQAVMDDSEGARLFVVASKLVAEGIQSEIHIFKTIIHSNPEWTLPPLGKLRICFAIVADLWGEYNDIIQVRARSVPLMPNNPDPPPIHLPITFSVNDCPILLPMASTFGQVTNKVGRSLHPLERNILESTEEPITAAFTDGASQCTLRLGSYLVGSAVATKTVKLYNSSSSPIQIDWQIYLNQGKDDVNDLIELLCFTNPCFEPSPGGHEANPVRPDASSATDAMDENSDLLGIVIRPREGQLIWQSSSARVLSCHTQESKSILKITPAQVTVGAHEHCFVTVAFDPIQASHLLIADEPHINVSAYALGYLRLSRPCRKDKNVRRPLTFLAPPIRLDMTAMLERPRLVFDWEDEDIQASANDDIQPQYVTFHVNVGDILTRDLNNFVNGMRRLNFVRQNVSPHPSPEMSGVAKNDSFYARDNVIFSRPVRIRSLNQAPVHVQLHVSTSETKMFGFILNDEKKTLSKTELKSKLRRALKFVLQPHLTKRVNVVFVLSSEDICPLIGKCEQKWEDDRFVKHGSILVVASPTDSGAPNSEFCVRYEVLLEAKIFRPQLQLYPDELLDFGTMCVGDTRNREIRIINQTQMNACWFLSPQNASESDEQCYNIENGATVESISREAVPGSRSTELSHKADTHYGGACFFPSSTSGLLGPITCDKTEHVASVIVGFRPNRAGIFETNYVIHGAFGEKKQIKVRGQASYDERYRSAFD</sequence>
<dbReference type="PANTHER" id="PTHR46348:SF1">
    <property type="entry name" value="DELETED IN LUNG AND ESOPHAGEAL CANCER PROTEIN 1"/>
    <property type="match status" value="1"/>
</dbReference>
<dbReference type="STRING" id="6198.A0A074ZW43"/>
<accession>A0A074ZW43</accession>
<dbReference type="GeneID" id="20327105"/>
<gene>
    <name evidence="1" type="ORF">T265_12937</name>
</gene>
<evidence type="ECO:0000313" key="1">
    <source>
        <dbReference type="EMBL" id="KER31648.1"/>
    </source>
</evidence>
<feature type="non-terminal residue" evidence="1">
    <location>
        <position position="1"/>
    </location>
</feature>
<dbReference type="GO" id="GO:0015631">
    <property type="term" value="F:tubulin binding"/>
    <property type="evidence" value="ECO:0007669"/>
    <property type="project" value="TreeGrafter"/>
</dbReference>
<dbReference type="GO" id="GO:0005737">
    <property type="term" value="C:cytoplasm"/>
    <property type="evidence" value="ECO:0007669"/>
    <property type="project" value="TreeGrafter"/>
</dbReference>
<evidence type="ECO:0000313" key="2">
    <source>
        <dbReference type="Proteomes" id="UP000054324"/>
    </source>
</evidence>
<dbReference type="InterPro" id="IPR033304">
    <property type="entry name" value="DLEC1"/>
</dbReference>
<keyword evidence="2" id="KW-1185">Reference proteome</keyword>
<dbReference type="EMBL" id="KL596643">
    <property type="protein sequence ID" value="KER31648.1"/>
    <property type="molecule type" value="Genomic_DNA"/>
</dbReference>
<proteinExistence type="predicted"/>
<name>A0A074ZW43_OPIVI</name>
<protein>
    <submittedName>
        <fullName evidence="1">Uncharacterized protein</fullName>
    </submittedName>
</protein>
<dbReference type="Proteomes" id="UP000054324">
    <property type="component" value="Unassembled WGS sequence"/>
</dbReference>
<dbReference type="GO" id="GO:0005929">
    <property type="term" value="C:cilium"/>
    <property type="evidence" value="ECO:0007669"/>
    <property type="project" value="TreeGrafter"/>
</dbReference>
<dbReference type="RefSeq" id="XP_009164635.1">
    <property type="nucleotide sequence ID" value="XM_009166371.1"/>
</dbReference>
<reference evidence="1 2" key="1">
    <citation type="submission" date="2013-11" db="EMBL/GenBank/DDBJ databases">
        <title>Opisthorchis viverrini - life in the bile duct.</title>
        <authorList>
            <person name="Young N.D."/>
            <person name="Nagarajan N."/>
            <person name="Lin S.J."/>
            <person name="Korhonen P.K."/>
            <person name="Jex A.R."/>
            <person name="Hall R.S."/>
            <person name="Safavi-Hemami H."/>
            <person name="Kaewkong W."/>
            <person name="Bertrand D."/>
            <person name="Gao S."/>
            <person name="Seet Q."/>
            <person name="Wongkham S."/>
            <person name="Teh B.T."/>
            <person name="Wongkham C."/>
            <person name="Intapan P.M."/>
            <person name="Maleewong W."/>
            <person name="Yang X."/>
            <person name="Hu M."/>
            <person name="Wang Z."/>
            <person name="Hofmann A."/>
            <person name="Sternberg P.W."/>
            <person name="Tan P."/>
            <person name="Wang J."/>
            <person name="Gasser R.B."/>
        </authorList>
    </citation>
    <scope>NUCLEOTIDE SEQUENCE [LARGE SCALE GENOMIC DNA]</scope>
</reference>